<dbReference type="Pfam" id="PF06544">
    <property type="entry name" value="Prp3_C"/>
    <property type="match status" value="1"/>
</dbReference>
<evidence type="ECO:0000313" key="3">
    <source>
        <dbReference type="Proteomes" id="UP000292702"/>
    </source>
</evidence>
<comment type="caution">
    <text evidence="2">The sequence shown here is derived from an EMBL/GenBank/DDBJ whole genome shotgun (WGS) entry which is preliminary data.</text>
</comment>
<proteinExistence type="predicted"/>
<dbReference type="InterPro" id="IPR016135">
    <property type="entry name" value="UBQ-conjugating_enzyme/RWD"/>
</dbReference>
<feature type="domain" description="Small nuclear ribonucleoprotein Prp3 C-terminal" evidence="1">
    <location>
        <begin position="177"/>
        <end position="234"/>
    </location>
</feature>
<evidence type="ECO:0000313" key="2">
    <source>
        <dbReference type="EMBL" id="TCD62874.1"/>
    </source>
</evidence>
<keyword evidence="3" id="KW-1185">Reference proteome</keyword>
<dbReference type="OrthoDB" id="432412at2759"/>
<dbReference type="InterPro" id="IPR059181">
    <property type="entry name" value="RWDD2A-B_C"/>
</dbReference>
<accession>A0A4R0RKN1</accession>
<dbReference type="EMBL" id="RWJN01000339">
    <property type="protein sequence ID" value="TCD62874.1"/>
    <property type="molecule type" value="Genomic_DNA"/>
</dbReference>
<dbReference type="Gene3D" id="3.10.110.10">
    <property type="entry name" value="Ubiquitin Conjugating Enzyme"/>
    <property type="match status" value="1"/>
</dbReference>
<name>A0A4R0RKN1_9APHY</name>
<dbReference type="InterPro" id="IPR017359">
    <property type="entry name" value="Phi-like"/>
</dbReference>
<dbReference type="CDD" id="cd24163">
    <property type="entry name" value="RWDD2_C"/>
    <property type="match status" value="1"/>
</dbReference>
<dbReference type="InterPro" id="IPR010541">
    <property type="entry name" value="Prp3_C"/>
</dbReference>
<dbReference type="AlphaFoldDB" id="A0A4R0RKN1"/>
<sequence length="289" mass="32507">MSQPSSLSRQLEELNLLECSLLQGEEITFIPPSWDAELWEALLDSYPDPPPCDRPSPESPAKFQVKCADIPIWFEVHFPLGYGSPAEEQLSLESVISVRGDQITRADQERWQQIVKECVAEVHDSEYPVFEIISTHLLPRLHEEADTLSMSDPVPKSASASTPARVQSPELPYHALLTSHHLISPTKRRNMQSWSSQLSITGFAKVGYPGVIYCEGAQSSVEEFVANVKAMQWLALRVRFVEPLPGDPVQETERKRWFEFEKVGEVVQEMKRLGREAYVVEMGIGSAGT</sequence>
<dbReference type="STRING" id="92696.A0A4R0RKN1"/>
<evidence type="ECO:0000259" key="1">
    <source>
        <dbReference type="Pfam" id="PF06544"/>
    </source>
</evidence>
<dbReference type="PANTHER" id="PTHR15955:SF8">
    <property type="entry name" value="RWD DOMAIN-CONTAINING PROTEIN 2B-RELATED"/>
    <property type="match status" value="1"/>
</dbReference>
<protein>
    <recommendedName>
        <fullName evidence="1">Small nuclear ribonucleoprotein Prp3 C-terminal domain-containing protein</fullName>
    </recommendedName>
</protein>
<dbReference type="Proteomes" id="UP000292702">
    <property type="component" value="Unassembled WGS sequence"/>
</dbReference>
<dbReference type="PANTHER" id="PTHR15955">
    <property type="entry name" value="RWD DOMAIN CONTAINING PROTEIN 2"/>
    <property type="match status" value="1"/>
</dbReference>
<gene>
    <name evidence="2" type="ORF">EIP91_006280</name>
</gene>
<organism evidence="2 3">
    <name type="scientific">Steccherinum ochraceum</name>
    <dbReference type="NCBI Taxonomy" id="92696"/>
    <lineage>
        <taxon>Eukaryota</taxon>
        <taxon>Fungi</taxon>
        <taxon>Dikarya</taxon>
        <taxon>Basidiomycota</taxon>
        <taxon>Agaricomycotina</taxon>
        <taxon>Agaricomycetes</taxon>
        <taxon>Polyporales</taxon>
        <taxon>Steccherinaceae</taxon>
        <taxon>Steccherinum</taxon>
    </lineage>
</organism>
<reference evidence="2 3" key="1">
    <citation type="submission" date="2018-11" db="EMBL/GenBank/DDBJ databases">
        <title>Genome assembly of Steccherinum ochraceum LE-BIN_3174, the white-rot fungus of the Steccherinaceae family (The Residual Polyporoid clade, Polyporales, Basidiomycota).</title>
        <authorList>
            <person name="Fedorova T.V."/>
            <person name="Glazunova O.A."/>
            <person name="Landesman E.O."/>
            <person name="Moiseenko K.V."/>
            <person name="Psurtseva N.V."/>
            <person name="Savinova O.S."/>
            <person name="Shakhova N.V."/>
            <person name="Tyazhelova T.V."/>
            <person name="Vasina D.V."/>
        </authorList>
    </citation>
    <scope>NUCLEOTIDE SEQUENCE [LARGE SCALE GENOMIC DNA]</scope>
    <source>
        <strain evidence="2 3">LE-BIN_3174</strain>
    </source>
</reference>